<name>A0ABQ3UI44_9CHLR</name>
<keyword evidence="2" id="KW-1185">Reference proteome</keyword>
<evidence type="ECO:0000313" key="2">
    <source>
        <dbReference type="Proteomes" id="UP000654345"/>
    </source>
</evidence>
<gene>
    <name evidence="1" type="ORF">KSB_08620</name>
</gene>
<sequence length="64" mass="6658">MPSGVVTTTVKSKIISILTIEITNFRERLRGVGTGGSGVVFTTRGVPGIYVRGRVPALNVACPG</sequence>
<accession>A0ABQ3UI44</accession>
<reference evidence="1 2" key="1">
    <citation type="journal article" date="2021" name="Int. J. Syst. Evol. Microbiol.">
        <title>Reticulibacter mediterranei gen. nov., sp. nov., within the new family Reticulibacteraceae fam. nov., and Ktedonospora formicarum gen. nov., sp. nov., Ktedonobacter robiniae sp. nov., Dictyobacter formicarum sp. nov. and Dictyobacter arantiisoli sp. nov., belonging to the class Ktedonobacteria.</title>
        <authorList>
            <person name="Yabe S."/>
            <person name="Zheng Y."/>
            <person name="Wang C.M."/>
            <person name="Sakai Y."/>
            <person name="Abe K."/>
            <person name="Yokota A."/>
            <person name="Donadio S."/>
            <person name="Cavaletti L."/>
            <person name="Monciardini P."/>
        </authorList>
    </citation>
    <scope>NUCLEOTIDE SEQUENCE [LARGE SCALE GENOMIC DNA]</scope>
    <source>
        <strain evidence="1 2">SOSP1-30</strain>
    </source>
</reference>
<proteinExistence type="predicted"/>
<dbReference type="Proteomes" id="UP000654345">
    <property type="component" value="Unassembled WGS sequence"/>
</dbReference>
<organism evidence="1 2">
    <name type="scientific">Ktedonobacter robiniae</name>
    <dbReference type="NCBI Taxonomy" id="2778365"/>
    <lineage>
        <taxon>Bacteria</taxon>
        <taxon>Bacillati</taxon>
        <taxon>Chloroflexota</taxon>
        <taxon>Ktedonobacteria</taxon>
        <taxon>Ktedonobacterales</taxon>
        <taxon>Ktedonobacteraceae</taxon>
        <taxon>Ktedonobacter</taxon>
    </lineage>
</organism>
<protein>
    <submittedName>
        <fullName evidence="1">Uncharacterized protein</fullName>
    </submittedName>
</protein>
<comment type="caution">
    <text evidence="1">The sequence shown here is derived from an EMBL/GenBank/DDBJ whole genome shotgun (WGS) entry which is preliminary data.</text>
</comment>
<dbReference type="EMBL" id="BNJG01000001">
    <property type="protein sequence ID" value="GHO52387.1"/>
    <property type="molecule type" value="Genomic_DNA"/>
</dbReference>
<evidence type="ECO:0000313" key="1">
    <source>
        <dbReference type="EMBL" id="GHO52387.1"/>
    </source>
</evidence>